<dbReference type="SUPFAM" id="SSF48403">
    <property type="entry name" value="Ankyrin repeat"/>
    <property type="match status" value="1"/>
</dbReference>
<dbReference type="Pfam" id="PF13857">
    <property type="entry name" value="Ank_5"/>
    <property type="match status" value="1"/>
</dbReference>
<proteinExistence type="predicted"/>
<dbReference type="InterPro" id="IPR036770">
    <property type="entry name" value="Ankyrin_rpt-contain_sf"/>
</dbReference>
<dbReference type="AlphaFoldDB" id="A0A7S1NI54"/>
<dbReference type="PROSITE" id="PS50088">
    <property type="entry name" value="ANK_REPEAT"/>
    <property type="match status" value="1"/>
</dbReference>
<feature type="repeat" description="ANK" evidence="1">
    <location>
        <begin position="122"/>
        <end position="147"/>
    </location>
</feature>
<dbReference type="SMART" id="SM00248">
    <property type="entry name" value="ANK"/>
    <property type="match status" value="2"/>
</dbReference>
<dbReference type="PROSITE" id="PS50297">
    <property type="entry name" value="ANK_REP_REGION"/>
    <property type="match status" value="1"/>
</dbReference>
<dbReference type="InterPro" id="IPR002110">
    <property type="entry name" value="Ankyrin_rpt"/>
</dbReference>
<reference evidence="2" key="1">
    <citation type="submission" date="2021-01" db="EMBL/GenBank/DDBJ databases">
        <authorList>
            <person name="Corre E."/>
            <person name="Pelletier E."/>
            <person name="Niang G."/>
            <person name="Scheremetjew M."/>
            <person name="Finn R."/>
            <person name="Kale V."/>
            <person name="Holt S."/>
            <person name="Cochrane G."/>
            <person name="Meng A."/>
            <person name="Brown T."/>
            <person name="Cohen L."/>
        </authorList>
    </citation>
    <scope>NUCLEOTIDE SEQUENCE</scope>
    <source>
        <strain evidence="2">NIES-381</strain>
    </source>
</reference>
<gene>
    <name evidence="2" type="ORF">EGYM00392_LOCUS30348</name>
</gene>
<accession>A0A7S1NI54</accession>
<evidence type="ECO:0000256" key="1">
    <source>
        <dbReference type="PROSITE-ProRule" id="PRU00023"/>
    </source>
</evidence>
<keyword evidence="1" id="KW-0040">ANK repeat</keyword>
<sequence>MIVQCLDEMARLQNTDGRGDMDTALRKLQYLVGGTCRYGYITEIHTPLTMAISYSNPQAAHVILETCPNLVNLPTRPQAAAMSSFPLLQAVRYMRGNRDHWERLVSDLLDNPDIDVNVATSAGETALHMAAKTGLIAVVDKLLNNGACRTAMFQSRTAEDIALIEMKTAQHPFWPDRDLEKKLQKVVCLLQPGKSDMYPGRPMEEFTLLQGTPAWWRTTV</sequence>
<name>A0A7S1NI54_9EUGL</name>
<protein>
    <submittedName>
        <fullName evidence="2">Uncharacterized protein</fullName>
    </submittedName>
</protein>
<organism evidence="2">
    <name type="scientific">Eutreptiella gymnastica</name>
    <dbReference type="NCBI Taxonomy" id="73025"/>
    <lineage>
        <taxon>Eukaryota</taxon>
        <taxon>Discoba</taxon>
        <taxon>Euglenozoa</taxon>
        <taxon>Euglenida</taxon>
        <taxon>Spirocuta</taxon>
        <taxon>Euglenophyceae</taxon>
        <taxon>Eutreptiales</taxon>
        <taxon>Eutreptiaceae</taxon>
        <taxon>Eutreptiella</taxon>
    </lineage>
</organism>
<dbReference type="Gene3D" id="1.25.40.20">
    <property type="entry name" value="Ankyrin repeat-containing domain"/>
    <property type="match status" value="1"/>
</dbReference>
<dbReference type="EMBL" id="HBGA01081405">
    <property type="protein sequence ID" value="CAD9019234.1"/>
    <property type="molecule type" value="Transcribed_RNA"/>
</dbReference>
<evidence type="ECO:0000313" key="2">
    <source>
        <dbReference type="EMBL" id="CAD9019234.1"/>
    </source>
</evidence>